<proteinExistence type="predicted"/>
<dbReference type="AlphaFoldDB" id="A0A2N6QKH2"/>
<evidence type="ECO:0000313" key="1">
    <source>
        <dbReference type="EMBL" id="PMC20172.1"/>
    </source>
</evidence>
<name>A0A2N6QKH2_9STAP</name>
<protein>
    <recommendedName>
        <fullName evidence="3">Phage head-tail adapter protein</fullName>
    </recommendedName>
</protein>
<reference evidence="1 2" key="1">
    <citation type="submission" date="2017-09" db="EMBL/GenBank/DDBJ databases">
        <title>Bacterial strain isolated from the female urinary microbiota.</title>
        <authorList>
            <person name="Thomas-White K."/>
            <person name="Kumar N."/>
            <person name="Forster S."/>
            <person name="Putonti C."/>
            <person name="Lawley T."/>
            <person name="Wolfe A.J."/>
        </authorList>
    </citation>
    <scope>NUCLEOTIDE SEQUENCE [LARGE SCALE GENOMIC DNA]</scope>
    <source>
        <strain evidence="1 2">UMB0834</strain>
    </source>
</reference>
<evidence type="ECO:0000313" key="2">
    <source>
        <dbReference type="Proteomes" id="UP000235748"/>
    </source>
</evidence>
<accession>A0A2N6QKH2</accession>
<dbReference type="Proteomes" id="UP000235748">
    <property type="component" value="Unassembled WGS sequence"/>
</dbReference>
<gene>
    <name evidence="1" type="ORF">CJ235_00440</name>
</gene>
<dbReference type="RefSeq" id="WP_102695963.1">
    <property type="nucleotide sequence ID" value="NZ_PNGG01000001.1"/>
</dbReference>
<comment type="caution">
    <text evidence="1">The sequence shown here is derived from an EMBL/GenBank/DDBJ whole genome shotgun (WGS) entry which is preliminary data.</text>
</comment>
<evidence type="ECO:0008006" key="3">
    <source>
        <dbReference type="Google" id="ProtNLM"/>
    </source>
</evidence>
<dbReference type="EMBL" id="PNGG01000001">
    <property type="protein sequence ID" value="PMC20172.1"/>
    <property type="molecule type" value="Genomic_DNA"/>
</dbReference>
<organism evidence="1 2">
    <name type="scientific">Staphylococcus pettenkoferi</name>
    <dbReference type="NCBI Taxonomy" id="170573"/>
    <lineage>
        <taxon>Bacteria</taxon>
        <taxon>Bacillati</taxon>
        <taxon>Bacillota</taxon>
        <taxon>Bacilli</taxon>
        <taxon>Bacillales</taxon>
        <taxon>Staphylococcaceae</taxon>
        <taxon>Staphylococcus</taxon>
    </lineage>
</organism>
<sequence>MRYNKRVKFSKEIKGGYNPKTSKYDVKEQVYNEVPCNISPLSPQRTNLEYGDVTKDINVIRLNGRFEPKVTHAYIKDAKYIITKRIDYEHDTVFYAEEVK</sequence>